<keyword evidence="8" id="KW-0699">rRNA-binding</keyword>
<evidence type="ECO:0000256" key="3">
    <source>
        <dbReference type="ARBA" id="ARBA00022517"/>
    </source>
</evidence>
<dbReference type="GO" id="GO:0070475">
    <property type="term" value="P:rRNA base methylation"/>
    <property type="evidence" value="ECO:0007669"/>
    <property type="project" value="InterPro"/>
</dbReference>
<evidence type="ECO:0000256" key="4">
    <source>
        <dbReference type="ARBA" id="ARBA00022552"/>
    </source>
</evidence>
<dbReference type="Gene3D" id="3.40.1280.10">
    <property type="match status" value="1"/>
</dbReference>
<dbReference type="Pfam" id="PF03587">
    <property type="entry name" value="EMG1"/>
    <property type="match status" value="2"/>
</dbReference>
<evidence type="ECO:0000256" key="2">
    <source>
        <dbReference type="ARBA" id="ARBA00008115"/>
    </source>
</evidence>
<keyword evidence="9" id="KW-0694">RNA-binding</keyword>
<feature type="compositionally biased region" description="Basic and acidic residues" evidence="14">
    <location>
        <begin position="1"/>
        <end position="10"/>
    </location>
</feature>
<sequence>MSQKRNHEFVDPPSDDEEENAKKSVPMHIRKQDKRLIIVLENANLETVKKGNSHDLLNSEDHMGILRKRKEGGLCRPDITHQVRRTSIRRTLLDMGSEILNGFWYSSCTNPYSKCLLMLFDSPLNRAGLLQVYIHTEKNNTLIEINPQTRIPRTFKRFAALMVQLLHKLKIRSSDGNHRLMKVIKNPITDHLPVGCKKLCTSYSAKKIVNPRELVPQDEPIVIVVGAMAHGQINVDYVEDTVSISGYPLSAALTCSKLCSAFEEVWGVQ</sequence>
<evidence type="ECO:0000256" key="9">
    <source>
        <dbReference type="ARBA" id="ARBA00022884"/>
    </source>
</evidence>
<organism evidence="15 16">
    <name type="scientific">Larinioides sclopetarius</name>
    <dbReference type="NCBI Taxonomy" id="280406"/>
    <lineage>
        <taxon>Eukaryota</taxon>
        <taxon>Metazoa</taxon>
        <taxon>Ecdysozoa</taxon>
        <taxon>Arthropoda</taxon>
        <taxon>Chelicerata</taxon>
        <taxon>Arachnida</taxon>
        <taxon>Araneae</taxon>
        <taxon>Araneomorphae</taxon>
        <taxon>Entelegynae</taxon>
        <taxon>Araneoidea</taxon>
        <taxon>Araneidae</taxon>
        <taxon>Larinioides</taxon>
    </lineage>
</organism>
<dbReference type="CDD" id="cd18088">
    <property type="entry name" value="Nep1-like"/>
    <property type="match status" value="1"/>
</dbReference>
<protein>
    <recommendedName>
        <fullName evidence="13">18S rRNA (pseudouridine-N1)-methyltransferase</fullName>
    </recommendedName>
</protein>
<evidence type="ECO:0000256" key="13">
    <source>
        <dbReference type="ARBA" id="ARBA00081469"/>
    </source>
</evidence>
<dbReference type="AlphaFoldDB" id="A0AAV2A2M4"/>
<evidence type="ECO:0000256" key="12">
    <source>
        <dbReference type="ARBA" id="ARBA00053784"/>
    </source>
</evidence>
<dbReference type="InterPro" id="IPR005304">
    <property type="entry name" value="Rbsml_bgen_MeTrfase_EMG1/NEP1"/>
</dbReference>
<dbReference type="EMBL" id="CAXIEN010000110">
    <property type="protein sequence ID" value="CAL1278276.1"/>
    <property type="molecule type" value="Genomic_DNA"/>
</dbReference>
<evidence type="ECO:0000256" key="11">
    <source>
        <dbReference type="ARBA" id="ARBA00050871"/>
    </source>
</evidence>
<comment type="caution">
    <text evidence="15">The sequence shown here is derived from an EMBL/GenBank/DDBJ whole genome shotgun (WGS) entry which is preliminary data.</text>
</comment>
<dbReference type="InterPro" id="IPR029026">
    <property type="entry name" value="tRNA_m1G_MTases_N"/>
</dbReference>
<dbReference type="SUPFAM" id="SSF75217">
    <property type="entry name" value="alpha/beta knot"/>
    <property type="match status" value="2"/>
</dbReference>
<dbReference type="InterPro" id="IPR029028">
    <property type="entry name" value="Alpha/beta_knot_MTases"/>
</dbReference>
<comment type="function">
    <text evidence="12">S-adenosyl-L-methionine-dependent pseudouridine N(1)-methyltransferase that methylates a pseudouridine in 18S rRNA. Involved the biosynthesis of the hypermodified N1-methyl-N3-(3-amino-3-carboxypropyl) pseudouridine (m1acp3-Psi) conserved in eukaryotic 18S rRNA. Also has an essential role in 40S ribosomal subunit biogenesis independent on its methyltransferase activity, facilitating the incorporation of ribosomal protein S19 during the formation of pre-ribosomes.</text>
</comment>
<evidence type="ECO:0000256" key="1">
    <source>
        <dbReference type="ARBA" id="ARBA00004604"/>
    </source>
</evidence>
<evidence type="ECO:0000256" key="5">
    <source>
        <dbReference type="ARBA" id="ARBA00022603"/>
    </source>
</evidence>
<evidence type="ECO:0000256" key="7">
    <source>
        <dbReference type="ARBA" id="ARBA00022691"/>
    </source>
</evidence>
<proteinExistence type="inferred from homology"/>
<feature type="region of interest" description="Disordered" evidence="14">
    <location>
        <begin position="1"/>
        <end position="26"/>
    </location>
</feature>
<comment type="catalytic activity">
    <reaction evidence="11">
        <text>a pseudouridine in rRNA + S-adenosyl-L-methionine = an N(1)-methylpseudouridine in rRNA + S-adenosyl-L-homocysteine + H(+)</text>
        <dbReference type="Rhea" id="RHEA:46696"/>
        <dbReference type="Rhea" id="RHEA-COMP:11634"/>
        <dbReference type="Rhea" id="RHEA-COMP:13933"/>
        <dbReference type="ChEBI" id="CHEBI:15378"/>
        <dbReference type="ChEBI" id="CHEBI:57856"/>
        <dbReference type="ChEBI" id="CHEBI:59789"/>
        <dbReference type="ChEBI" id="CHEBI:65314"/>
        <dbReference type="ChEBI" id="CHEBI:74890"/>
    </reaction>
</comment>
<dbReference type="PANTHER" id="PTHR12636:SF5">
    <property type="entry name" value="RIBOSOMAL RNA SMALL SUBUNIT METHYLTRANSFERASE NEP1"/>
    <property type="match status" value="1"/>
</dbReference>
<keyword evidence="16" id="KW-1185">Reference proteome</keyword>
<evidence type="ECO:0000256" key="14">
    <source>
        <dbReference type="SAM" id="MobiDB-lite"/>
    </source>
</evidence>
<dbReference type="GO" id="GO:0032040">
    <property type="term" value="C:small-subunit processome"/>
    <property type="evidence" value="ECO:0007669"/>
    <property type="project" value="TreeGrafter"/>
</dbReference>
<keyword evidence="4" id="KW-0698">rRNA processing</keyword>
<accession>A0AAV2A2M4</accession>
<keyword evidence="7" id="KW-0949">S-adenosyl-L-methionine</keyword>
<evidence type="ECO:0000256" key="10">
    <source>
        <dbReference type="ARBA" id="ARBA00023242"/>
    </source>
</evidence>
<dbReference type="GO" id="GO:0019843">
    <property type="term" value="F:rRNA binding"/>
    <property type="evidence" value="ECO:0007669"/>
    <property type="project" value="UniProtKB-KW"/>
</dbReference>
<comment type="similarity">
    <text evidence="2">Belongs to the class IV-like SAM-binding methyltransferase superfamily. RNA methyltransferase NEP1 family.</text>
</comment>
<dbReference type="PANTHER" id="PTHR12636">
    <property type="entry name" value="NEP1/MRA1"/>
    <property type="match status" value="1"/>
</dbReference>
<evidence type="ECO:0000256" key="8">
    <source>
        <dbReference type="ARBA" id="ARBA00022730"/>
    </source>
</evidence>
<comment type="subcellular location">
    <subcellularLocation>
        <location evidence="1">Nucleus</location>
        <location evidence="1">Nucleolus</location>
    </subcellularLocation>
</comment>
<keyword evidence="5" id="KW-0489">Methyltransferase</keyword>
<dbReference type="GO" id="GO:0070037">
    <property type="term" value="F:rRNA (pseudouridine) methyltransferase activity"/>
    <property type="evidence" value="ECO:0007669"/>
    <property type="project" value="InterPro"/>
</dbReference>
<keyword evidence="6" id="KW-0808">Transferase</keyword>
<evidence type="ECO:0000313" key="16">
    <source>
        <dbReference type="Proteomes" id="UP001497382"/>
    </source>
</evidence>
<gene>
    <name evidence="15" type="ORF">LARSCL_LOCUS9688</name>
</gene>
<name>A0AAV2A2M4_9ARAC</name>
<keyword evidence="3" id="KW-0690">Ribosome biogenesis</keyword>
<evidence type="ECO:0000313" key="15">
    <source>
        <dbReference type="EMBL" id="CAL1278276.1"/>
    </source>
</evidence>
<keyword evidence="10" id="KW-0539">Nucleus</keyword>
<dbReference type="Proteomes" id="UP001497382">
    <property type="component" value="Unassembled WGS sequence"/>
</dbReference>
<evidence type="ECO:0000256" key="6">
    <source>
        <dbReference type="ARBA" id="ARBA00022679"/>
    </source>
</evidence>
<reference evidence="15 16" key="1">
    <citation type="submission" date="2024-04" db="EMBL/GenBank/DDBJ databases">
        <authorList>
            <person name="Rising A."/>
            <person name="Reimegard J."/>
            <person name="Sonavane S."/>
            <person name="Akerstrom W."/>
            <person name="Nylinder S."/>
            <person name="Hedman E."/>
            <person name="Kallberg Y."/>
        </authorList>
    </citation>
    <scope>NUCLEOTIDE SEQUENCE [LARGE SCALE GENOMIC DNA]</scope>
</reference>
<dbReference type="FunFam" id="3.40.1280.10:FF:000003">
    <property type="entry name" value="Ribosomal RNA small subunit methyltransferase"/>
    <property type="match status" value="1"/>
</dbReference>